<sequence>MNWPRCVAVAGKEVNGIAPPEAWHYGEALRHFHHLGNVLPLCANCHTLYDGVQWEDVTEAEVRGYRDAAVQEPDVLSRLINFVGTELSGRPNRCTHKVDGKRKHSHAVDVNSCVWPLTWIAQGYELGLITEKPNLIVSADSAVHYHVLLTTTEIRMCTGEVSRCGRDGKVWKRR</sequence>
<evidence type="ECO:0000313" key="1">
    <source>
        <dbReference type="EMBL" id="OAH11307.1"/>
    </source>
</evidence>
<name>A0A177HLL0_9ACTN</name>
<comment type="caution">
    <text evidence="1">The sequence shown here is derived from an EMBL/GenBank/DDBJ whole genome shotgun (WGS) entry which is preliminary data.</text>
</comment>
<gene>
    <name evidence="1" type="ORF">STSP_52550</name>
</gene>
<proteinExistence type="predicted"/>
<dbReference type="EMBL" id="LOHS01000111">
    <property type="protein sequence ID" value="OAH11307.1"/>
    <property type="molecule type" value="Genomic_DNA"/>
</dbReference>
<dbReference type="AlphaFoldDB" id="A0A177HLL0"/>
<accession>A0A177HLL0</accession>
<organism evidence="1 2">
    <name type="scientific">Streptomyces jeddahensis</name>
    <dbReference type="NCBI Taxonomy" id="1716141"/>
    <lineage>
        <taxon>Bacteria</taxon>
        <taxon>Bacillati</taxon>
        <taxon>Actinomycetota</taxon>
        <taxon>Actinomycetes</taxon>
        <taxon>Kitasatosporales</taxon>
        <taxon>Streptomycetaceae</taxon>
        <taxon>Streptomyces</taxon>
    </lineage>
</organism>
<evidence type="ECO:0000313" key="2">
    <source>
        <dbReference type="Proteomes" id="UP000077381"/>
    </source>
</evidence>
<reference evidence="1 2" key="1">
    <citation type="submission" date="2015-12" db="EMBL/GenBank/DDBJ databases">
        <title>Genome sequence of Streptomyces sp. G25.</title>
        <authorList>
            <person name="Poehlein A."/>
            <person name="Roettig A."/>
            <person name="Hiessl S."/>
            <person name="Hauschild P."/>
            <person name="Schauer J."/>
            <person name="Madkour M.H."/>
            <person name="Al-Ansari A.M."/>
            <person name="Almakishah N.H."/>
            <person name="Steinbuechel A."/>
            <person name="Daniel R."/>
        </authorList>
    </citation>
    <scope>NUCLEOTIDE SEQUENCE [LARGE SCALE GENOMIC DNA]</scope>
    <source>
        <strain evidence="2">G25(2015)</strain>
    </source>
</reference>
<keyword evidence="2" id="KW-1185">Reference proteome</keyword>
<evidence type="ECO:0008006" key="3">
    <source>
        <dbReference type="Google" id="ProtNLM"/>
    </source>
</evidence>
<dbReference type="Proteomes" id="UP000077381">
    <property type="component" value="Unassembled WGS sequence"/>
</dbReference>
<dbReference type="PATRIC" id="fig|1716141.3.peg.5525"/>
<protein>
    <recommendedName>
        <fullName evidence="3">HNH endonuclease</fullName>
    </recommendedName>
</protein>